<dbReference type="HOGENOM" id="CLU_2218734_0_0_3"/>
<keyword evidence="3" id="KW-1185">Reference proteome</keyword>
<protein>
    <submittedName>
        <fullName evidence="2">Putative Bdr protein</fullName>
    </submittedName>
</protein>
<dbReference type="AlphaFoldDB" id="E0UHX7"/>
<keyword evidence="1" id="KW-0472">Membrane</keyword>
<sequence length="106" mass="12040">MSEQDIKEIKEILLALDKKVDGLDKKIETGLTEVRGEIKRLDEKIDSRFSQLDQKIDLRFAQLEEKMNGLDKRLGNEEVISRTAFATILAGALAGLIKYLFFSNNP</sequence>
<gene>
    <name evidence="2" type="ordered locus">Cyan7822_2535</name>
</gene>
<organism evidence="2 3">
    <name type="scientific">Gloeothece verrucosa (strain PCC 7822)</name>
    <name type="common">Cyanothece sp. (strain PCC 7822)</name>
    <dbReference type="NCBI Taxonomy" id="497965"/>
    <lineage>
        <taxon>Bacteria</taxon>
        <taxon>Bacillati</taxon>
        <taxon>Cyanobacteriota</taxon>
        <taxon>Cyanophyceae</taxon>
        <taxon>Oscillatoriophycideae</taxon>
        <taxon>Chroococcales</taxon>
        <taxon>Aphanothecaceae</taxon>
        <taxon>Gloeothece</taxon>
        <taxon>Gloeothece verrucosa</taxon>
    </lineage>
</organism>
<dbReference type="STRING" id="497965.Cyan7822_2535"/>
<accession>E0UHX7</accession>
<dbReference type="KEGG" id="cyj:Cyan7822_2535"/>
<dbReference type="eggNOG" id="COG4238">
    <property type="taxonomic scope" value="Bacteria"/>
</dbReference>
<dbReference type="OrthoDB" id="426436at2"/>
<dbReference type="GO" id="GO:0016020">
    <property type="term" value="C:membrane"/>
    <property type="evidence" value="ECO:0007669"/>
    <property type="project" value="InterPro"/>
</dbReference>
<reference evidence="3" key="1">
    <citation type="journal article" date="2011" name="MBio">
        <title>Novel metabolic attributes of the genus Cyanothece, comprising a group of unicellular nitrogen-fixing Cyanobacteria.</title>
        <authorList>
            <person name="Bandyopadhyay A."/>
            <person name="Elvitigala T."/>
            <person name="Welsh E."/>
            <person name="Stockel J."/>
            <person name="Liberton M."/>
            <person name="Min H."/>
            <person name="Sherman L.A."/>
            <person name="Pakrasi H.B."/>
        </authorList>
    </citation>
    <scope>NUCLEOTIDE SEQUENCE [LARGE SCALE GENOMIC DNA]</scope>
    <source>
        <strain evidence="3">PCC 7822</strain>
    </source>
</reference>
<feature type="transmembrane region" description="Helical" evidence="1">
    <location>
        <begin position="79"/>
        <end position="101"/>
    </location>
</feature>
<dbReference type="SUPFAM" id="SSF47661">
    <property type="entry name" value="t-snare proteins"/>
    <property type="match status" value="1"/>
</dbReference>
<dbReference type="InterPro" id="IPR010989">
    <property type="entry name" value="SNARE"/>
</dbReference>
<evidence type="ECO:0000256" key="1">
    <source>
        <dbReference type="SAM" id="Phobius"/>
    </source>
</evidence>
<dbReference type="GO" id="GO:0016192">
    <property type="term" value="P:vesicle-mediated transport"/>
    <property type="evidence" value="ECO:0007669"/>
    <property type="project" value="InterPro"/>
</dbReference>
<keyword evidence="1" id="KW-1133">Transmembrane helix</keyword>
<proteinExistence type="predicted"/>
<name>E0UHX7_GLOV7</name>
<evidence type="ECO:0000313" key="3">
    <source>
        <dbReference type="Proteomes" id="UP000008206"/>
    </source>
</evidence>
<dbReference type="Proteomes" id="UP000008206">
    <property type="component" value="Chromosome"/>
</dbReference>
<dbReference type="RefSeq" id="WP_013322612.1">
    <property type="nucleotide sequence ID" value="NC_014501.1"/>
</dbReference>
<keyword evidence="1" id="KW-0812">Transmembrane</keyword>
<dbReference type="EMBL" id="CP002198">
    <property type="protein sequence ID" value="ADN14507.1"/>
    <property type="molecule type" value="Genomic_DNA"/>
</dbReference>
<dbReference type="Gene3D" id="3.90.20.10">
    <property type="match status" value="1"/>
</dbReference>
<evidence type="ECO:0000313" key="2">
    <source>
        <dbReference type="EMBL" id="ADN14507.1"/>
    </source>
</evidence>